<dbReference type="GO" id="GO:0005886">
    <property type="term" value="C:plasma membrane"/>
    <property type="evidence" value="ECO:0007669"/>
    <property type="project" value="UniProtKB-SubCell"/>
</dbReference>
<proteinExistence type="inferred from homology"/>
<evidence type="ECO:0000256" key="9">
    <source>
        <dbReference type="ARBA" id="ARBA00023136"/>
    </source>
</evidence>
<keyword evidence="6 10" id="KW-0812">Transmembrane</keyword>
<protein>
    <recommendedName>
        <fullName evidence="10">Flagellar protein FliL</fullName>
    </recommendedName>
</protein>
<evidence type="ECO:0000256" key="8">
    <source>
        <dbReference type="ARBA" id="ARBA00022989"/>
    </source>
</evidence>
<comment type="subcellular location">
    <subcellularLocation>
        <location evidence="2">Cell membrane</location>
        <topology evidence="2">Single-pass membrane protein</topology>
    </subcellularLocation>
</comment>
<keyword evidence="8 10" id="KW-1133">Transmembrane helix</keyword>
<dbReference type="InterPro" id="IPR005503">
    <property type="entry name" value="FliL"/>
</dbReference>
<accession>A0A662D8A6</accession>
<dbReference type="GO" id="GO:0006935">
    <property type="term" value="P:chemotaxis"/>
    <property type="evidence" value="ECO:0007669"/>
    <property type="project" value="UniProtKB-KW"/>
</dbReference>
<evidence type="ECO:0000256" key="10">
    <source>
        <dbReference type="RuleBase" id="RU364125"/>
    </source>
</evidence>
<comment type="similarity">
    <text evidence="3 10">Belongs to the FliL family.</text>
</comment>
<feature type="transmembrane region" description="Helical" evidence="10">
    <location>
        <begin position="38"/>
        <end position="59"/>
    </location>
</feature>
<evidence type="ECO:0000313" key="11">
    <source>
        <dbReference type="EMBL" id="RLE09633.1"/>
    </source>
</evidence>
<comment type="caution">
    <text evidence="11">The sequence shown here is derived from an EMBL/GenBank/DDBJ whole genome shotgun (WGS) entry which is preliminary data.</text>
</comment>
<evidence type="ECO:0000256" key="5">
    <source>
        <dbReference type="ARBA" id="ARBA00022500"/>
    </source>
</evidence>
<name>A0A662D8A6_UNCAE</name>
<dbReference type="PANTHER" id="PTHR35091">
    <property type="entry name" value="FLAGELLAR PROTEIN FLIL"/>
    <property type="match status" value="1"/>
</dbReference>
<dbReference type="Proteomes" id="UP000280417">
    <property type="component" value="Unassembled WGS sequence"/>
</dbReference>
<keyword evidence="7 10" id="KW-0283">Flagellar rotation</keyword>
<dbReference type="EMBL" id="QMQA01000357">
    <property type="protein sequence ID" value="RLE09633.1"/>
    <property type="molecule type" value="Genomic_DNA"/>
</dbReference>
<dbReference type="GO" id="GO:0009425">
    <property type="term" value="C:bacterial-type flagellum basal body"/>
    <property type="evidence" value="ECO:0007669"/>
    <property type="project" value="InterPro"/>
</dbReference>
<evidence type="ECO:0000256" key="7">
    <source>
        <dbReference type="ARBA" id="ARBA00022779"/>
    </source>
</evidence>
<dbReference type="AlphaFoldDB" id="A0A662D8A6"/>
<evidence type="ECO:0000313" key="12">
    <source>
        <dbReference type="Proteomes" id="UP000280417"/>
    </source>
</evidence>
<evidence type="ECO:0000256" key="3">
    <source>
        <dbReference type="ARBA" id="ARBA00008281"/>
    </source>
</evidence>
<evidence type="ECO:0000256" key="6">
    <source>
        <dbReference type="ARBA" id="ARBA00022692"/>
    </source>
</evidence>
<dbReference type="Pfam" id="PF03748">
    <property type="entry name" value="FliL"/>
    <property type="match status" value="1"/>
</dbReference>
<dbReference type="PANTHER" id="PTHR35091:SF2">
    <property type="entry name" value="FLAGELLAR PROTEIN FLIL"/>
    <property type="match status" value="1"/>
</dbReference>
<comment type="function">
    <text evidence="1 10">Controls the rotational direction of flagella during chemotaxis.</text>
</comment>
<organism evidence="11 12">
    <name type="scientific">Aerophobetes bacterium</name>
    <dbReference type="NCBI Taxonomy" id="2030807"/>
    <lineage>
        <taxon>Bacteria</taxon>
        <taxon>Candidatus Aerophobota</taxon>
    </lineage>
</organism>
<evidence type="ECO:0000256" key="1">
    <source>
        <dbReference type="ARBA" id="ARBA00002254"/>
    </source>
</evidence>
<keyword evidence="4 10" id="KW-1003">Cell membrane</keyword>
<keyword evidence="5 10" id="KW-0145">Chemotaxis</keyword>
<gene>
    <name evidence="11" type="ORF">DRJ04_09730</name>
</gene>
<sequence length="183" mass="20552">MGDTEETIEEIEGGTEEEAIPEEAGVKKLFGPAMIKTLIYVAIALVMIIISGTVAYLVAQRVGKPPATEKTSPEVKQAAPLYAYFDLEKPFSINTADTDEPHFVKITISLGYEEGRVDIQTELNKRRPQIRDIVIQVIGSKKYSQLDSYDEREQLKEELMNRINEVLKAGKIKEVVFTEFVLT</sequence>
<reference evidence="11 12" key="1">
    <citation type="submission" date="2018-06" db="EMBL/GenBank/DDBJ databases">
        <title>Extensive metabolic versatility and redundancy in microbially diverse, dynamic hydrothermal sediments.</title>
        <authorList>
            <person name="Dombrowski N."/>
            <person name="Teske A."/>
            <person name="Baker B.J."/>
        </authorList>
    </citation>
    <scope>NUCLEOTIDE SEQUENCE [LARGE SCALE GENOMIC DNA]</scope>
    <source>
        <strain evidence="11">B3_G15</strain>
    </source>
</reference>
<evidence type="ECO:0000256" key="2">
    <source>
        <dbReference type="ARBA" id="ARBA00004162"/>
    </source>
</evidence>
<evidence type="ECO:0000256" key="4">
    <source>
        <dbReference type="ARBA" id="ARBA00022475"/>
    </source>
</evidence>
<keyword evidence="9 10" id="KW-0472">Membrane</keyword>
<dbReference type="GO" id="GO:0071978">
    <property type="term" value="P:bacterial-type flagellum-dependent swarming motility"/>
    <property type="evidence" value="ECO:0007669"/>
    <property type="project" value="TreeGrafter"/>
</dbReference>